<dbReference type="GO" id="GO:0043565">
    <property type="term" value="F:sequence-specific DNA binding"/>
    <property type="evidence" value="ECO:0007669"/>
    <property type="project" value="InterPro"/>
</dbReference>
<accession>A0A7G9RSG9</accession>
<proteinExistence type="predicted"/>
<name>A0A7G9RSG9_9BURK</name>
<dbReference type="Gene3D" id="1.10.10.60">
    <property type="entry name" value="Homeodomain-like"/>
    <property type="match status" value="1"/>
</dbReference>
<feature type="domain" description="GAF" evidence="1">
    <location>
        <begin position="85"/>
        <end position="221"/>
    </location>
</feature>
<dbReference type="InterPro" id="IPR003018">
    <property type="entry name" value="GAF"/>
</dbReference>
<dbReference type="SUPFAM" id="SSF46689">
    <property type="entry name" value="Homeodomain-like"/>
    <property type="match status" value="1"/>
</dbReference>
<dbReference type="KEGG" id="drg:H9K76_06810"/>
<dbReference type="InterPro" id="IPR002197">
    <property type="entry name" value="HTH_Fis"/>
</dbReference>
<dbReference type="PRINTS" id="PR01590">
    <property type="entry name" value="HTHFIS"/>
</dbReference>
<sequence>MHSQHDSLAAQRLAQISRARQSVLADGDAVGTGESYPLGMGSDFDWIERSWRRCMAQGLRPEQHVGFDLVSAQQMRRVREVHRPLVEAARPVLQGLGRATASTRYFAILTDADGVVVDTAGAIDHSDARVHSIARVGVDLSERSIGTSAISAALSERHPVWLHRGEHFFHDTSVYSCAGAPVFDANGRCTGMLDLTGVDAVERPELRHLVARAARHIENALVAGVPHRLLLRLNWPGQWDGGDGDGLLALDAEGWVTGANQVARQIVSGLAHAAGALHVEELFAAPVHVLFDAARRSTHADASVEIPLWSGLRVQIRAQIREQKRAQWAGEDPSPDAVAHADPALDAPQVALPLKDLELTLVHQAVANARGNVAQAARALGISRATVYRKLGRRQPER</sequence>
<reference evidence="3 4" key="1">
    <citation type="submission" date="2020-08" db="EMBL/GenBank/DDBJ databases">
        <title>Genome sequence of Diaphorobacter ruginosibacter DSM 27467T.</title>
        <authorList>
            <person name="Hyun D.-W."/>
            <person name="Bae J.-W."/>
        </authorList>
    </citation>
    <scope>NUCLEOTIDE SEQUENCE [LARGE SCALE GENOMIC DNA]</scope>
    <source>
        <strain evidence="3 4">DSM 27467</strain>
    </source>
</reference>
<dbReference type="EMBL" id="CP060714">
    <property type="protein sequence ID" value="QNN58544.1"/>
    <property type="molecule type" value="Genomic_DNA"/>
</dbReference>
<evidence type="ECO:0000313" key="4">
    <source>
        <dbReference type="Proteomes" id="UP000515811"/>
    </source>
</evidence>
<gene>
    <name evidence="3" type="ORF">H9K76_06810</name>
</gene>
<protein>
    <submittedName>
        <fullName evidence="3">GAF domain-containing protein</fullName>
    </submittedName>
</protein>
<organism evidence="3 4">
    <name type="scientific">Diaphorobacter ruginosibacter</name>
    <dbReference type="NCBI Taxonomy" id="1715720"/>
    <lineage>
        <taxon>Bacteria</taxon>
        <taxon>Pseudomonadati</taxon>
        <taxon>Pseudomonadota</taxon>
        <taxon>Betaproteobacteria</taxon>
        <taxon>Burkholderiales</taxon>
        <taxon>Comamonadaceae</taxon>
        <taxon>Diaphorobacter</taxon>
    </lineage>
</organism>
<dbReference type="Proteomes" id="UP000515811">
    <property type="component" value="Chromosome"/>
</dbReference>
<dbReference type="RefSeq" id="WP_187599020.1">
    <property type="nucleotide sequence ID" value="NZ_CP060714.1"/>
</dbReference>
<dbReference type="AlphaFoldDB" id="A0A7G9RSG9"/>
<dbReference type="SUPFAM" id="SSF55781">
    <property type="entry name" value="GAF domain-like"/>
    <property type="match status" value="1"/>
</dbReference>
<evidence type="ECO:0000313" key="3">
    <source>
        <dbReference type="EMBL" id="QNN58544.1"/>
    </source>
</evidence>
<dbReference type="Pfam" id="PF02954">
    <property type="entry name" value="HTH_8"/>
    <property type="match status" value="1"/>
</dbReference>
<dbReference type="InterPro" id="IPR009057">
    <property type="entry name" value="Homeodomain-like_sf"/>
</dbReference>
<evidence type="ECO:0000259" key="1">
    <source>
        <dbReference type="Pfam" id="PF01590"/>
    </source>
</evidence>
<feature type="domain" description="DNA binding HTH" evidence="2">
    <location>
        <begin position="354"/>
        <end position="392"/>
    </location>
</feature>
<dbReference type="Gene3D" id="3.30.450.40">
    <property type="match status" value="1"/>
</dbReference>
<evidence type="ECO:0000259" key="2">
    <source>
        <dbReference type="Pfam" id="PF02954"/>
    </source>
</evidence>
<dbReference type="Pfam" id="PF01590">
    <property type="entry name" value="GAF"/>
    <property type="match status" value="1"/>
</dbReference>
<keyword evidence="4" id="KW-1185">Reference proteome</keyword>
<dbReference type="InterPro" id="IPR029016">
    <property type="entry name" value="GAF-like_dom_sf"/>
</dbReference>